<proteinExistence type="predicted"/>
<evidence type="ECO:0000313" key="1">
    <source>
        <dbReference type="EMBL" id="MBX07230.1"/>
    </source>
</evidence>
<organism evidence="1">
    <name type="scientific">Rhizophora mucronata</name>
    <name type="common">Asiatic mangrove</name>
    <dbReference type="NCBI Taxonomy" id="61149"/>
    <lineage>
        <taxon>Eukaryota</taxon>
        <taxon>Viridiplantae</taxon>
        <taxon>Streptophyta</taxon>
        <taxon>Embryophyta</taxon>
        <taxon>Tracheophyta</taxon>
        <taxon>Spermatophyta</taxon>
        <taxon>Magnoliopsida</taxon>
        <taxon>eudicotyledons</taxon>
        <taxon>Gunneridae</taxon>
        <taxon>Pentapetalae</taxon>
        <taxon>rosids</taxon>
        <taxon>fabids</taxon>
        <taxon>Malpighiales</taxon>
        <taxon>Rhizophoraceae</taxon>
        <taxon>Rhizophora</taxon>
    </lineage>
</organism>
<name>A0A2P2KNB4_RHIMU</name>
<sequence length="48" mass="5374">MSIWGHIIVACVQYSTISHLCIKHCSSKDMSCIIGTDLKIFINLHSLL</sequence>
<dbReference type="AlphaFoldDB" id="A0A2P2KNB4"/>
<reference evidence="1" key="1">
    <citation type="submission" date="2018-02" db="EMBL/GenBank/DDBJ databases">
        <title>Rhizophora mucronata_Transcriptome.</title>
        <authorList>
            <person name="Meera S.P."/>
            <person name="Sreeshan A."/>
            <person name="Augustine A."/>
        </authorList>
    </citation>
    <scope>NUCLEOTIDE SEQUENCE</scope>
    <source>
        <tissue evidence="1">Leaf</tissue>
    </source>
</reference>
<accession>A0A2P2KNB4</accession>
<protein>
    <submittedName>
        <fullName evidence="1">Cleavage and polyadenylation specificity factor subunit 3-II</fullName>
    </submittedName>
</protein>
<dbReference type="EMBL" id="GGEC01026746">
    <property type="protein sequence ID" value="MBX07230.1"/>
    <property type="molecule type" value="Transcribed_RNA"/>
</dbReference>